<evidence type="ECO:0000256" key="16">
    <source>
        <dbReference type="ARBA" id="ARBA00023170"/>
    </source>
</evidence>
<sequence>MCNLKNLGALGLSGNQFSGSVPPCLGKVTSLRYVNLAHNRVNSSLPESLGGLSDLIEFNISYNLLSGEIPLEIENLKAAILIDLSKNKFSGNIPITLGGLDKLTYLSLAHNRLEGPVPNSFGKMLALEFLYLSYNNLSGEIPKSLEALVHLKSMNFSFNKLSGEIPIGGPFANVTSQSFLSNDALCGDSRFNIKPCQTKSTNKSRRKRVLIGLYTLLGIVSLLVLAVGYVVLRLRKTKKNASQADVSLVKEHERISYYELEQATEGFNVSNLLGNGSFSMVYKGILKDGTLLAAKVFNVQLEGAFKSFDTECEILRNLRHRNLTKVITSCAKLDFKALVLEYMPNGTLDKWLYSHNLFLNLLQRLDIMIDVASAIDYLHNGYTTHVVHCDLKPSNVLLDQEMVGHVSDFGIAKLLDAGDAFVQTRTIATIGYIAPEYGQDGIISTSCDVYSFGILMMETFTRRRPSDEIFTGELSIQRWVSDSFPGEIHKVVDYYLVQPGDEQIDAKMRCLLSIMELALYCTLVTPDARISMKDALSTLKKIRLQLVNNRH</sequence>
<dbReference type="Gene3D" id="3.30.200.20">
    <property type="entry name" value="Phosphorylase Kinase, domain 1"/>
    <property type="match status" value="1"/>
</dbReference>
<evidence type="ECO:0000256" key="14">
    <source>
        <dbReference type="ARBA" id="ARBA00022989"/>
    </source>
</evidence>
<keyword evidence="13 20" id="KW-0067">ATP-binding</keyword>
<evidence type="ECO:0000256" key="18">
    <source>
        <dbReference type="ARBA" id="ARBA00047899"/>
    </source>
</evidence>
<dbReference type="EMBL" id="JAWPEI010000008">
    <property type="protein sequence ID" value="KAK4717733.1"/>
    <property type="molecule type" value="Genomic_DNA"/>
</dbReference>
<organism evidence="23 24">
    <name type="scientific">Solanum pinnatisectum</name>
    <name type="common">tansyleaf nightshade</name>
    <dbReference type="NCBI Taxonomy" id="50273"/>
    <lineage>
        <taxon>Eukaryota</taxon>
        <taxon>Viridiplantae</taxon>
        <taxon>Streptophyta</taxon>
        <taxon>Embryophyta</taxon>
        <taxon>Tracheophyta</taxon>
        <taxon>Spermatophyta</taxon>
        <taxon>Magnoliopsida</taxon>
        <taxon>eudicotyledons</taxon>
        <taxon>Gunneridae</taxon>
        <taxon>Pentapetalae</taxon>
        <taxon>asterids</taxon>
        <taxon>lamiids</taxon>
        <taxon>Solanales</taxon>
        <taxon>Solanaceae</taxon>
        <taxon>Solanoideae</taxon>
        <taxon>Solaneae</taxon>
        <taxon>Solanum</taxon>
    </lineage>
</organism>
<keyword evidence="17" id="KW-0325">Glycoprotein</keyword>
<keyword evidence="4" id="KW-0723">Serine/threonine-protein kinase</keyword>
<keyword evidence="16" id="KW-0675">Receptor</keyword>
<dbReference type="PROSITE" id="PS00108">
    <property type="entry name" value="PROTEIN_KINASE_ST"/>
    <property type="match status" value="1"/>
</dbReference>
<name>A0AAV9KXP5_9SOLN</name>
<dbReference type="PROSITE" id="PS50011">
    <property type="entry name" value="PROTEIN_KINASE_DOM"/>
    <property type="match status" value="1"/>
</dbReference>
<comment type="subcellular location">
    <subcellularLocation>
        <location evidence="1">Cell membrane</location>
        <topology evidence="1">Single-pass membrane protein</topology>
    </subcellularLocation>
</comment>
<keyword evidence="5" id="KW-0597">Phosphoprotein</keyword>
<dbReference type="SMART" id="SM00220">
    <property type="entry name" value="S_TKc"/>
    <property type="match status" value="1"/>
</dbReference>
<keyword evidence="10" id="KW-0677">Repeat</keyword>
<keyword evidence="6" id="KW-0433">Leucine-rich repeat</keyword>
<feature type="binding site" evidence="20">
    <location>
        <position position="295"/>
    </location>
    <ligand>
        <name>ATP</name>
        <dbReference type="ChEBI" id="CHEBI:30616"/>
    </ligand>
</feature>
<evidence type="ECO:0000256" key="12">
    <source>
        <dbReference type="ARBA" id="ARBA00022777"/>
    </source>
</evidence>
<accession>A0AAV9KXP5</accession>
<keyword evidence="24" id="KW-1185">Reference proteome</keyword>
<evidence type="ECO:0000256" key="17">
    <source>
        <dbReference type="ARBA" id="ARBA00023180"/>
    </source>
</evidence>
<dbReference type="PROSITE" id="PS00107">
    <property type="entry name" value="PROTEIN_KINASE_ATP"/>
    <property type="match status" value="1"/>
</dbReference>
<evidence type="ECO:0000256" key="2">
    <source>
        <dbReference type="ARBA" id="ARBA00012513"/>
    </source>
</evidence>
<dbReference type="Pfam" id="PF00560">
    <property type="entry name" value="LRR_1"/>
    <property type="match status" value="4"/>
</dbReference>
<keyword evidence="12" id="KW-0418">Kinase</keyword>
<dbReference type="InterPro" id="IPR032675">
    <property type="entry name" value="LRR_dom_sf"/>
</dbReference>
<keyword evidence="11 20" id="KW-0547">Nucleotide-binding</keyword>
<evidence type="ECO:0000256" key="6">
    <source>
        <dbReference type="ARBA" id="ARBA00022614"/>
    </source>
</evidence>
<dbReference type="Proteomes" id="UP001311915">
    <property type="component" value="Unassembled WGS sequence"/>
</dbReference>
<dbReference type="InterPro" id="IPR000719">
    <property type="entry name" value="Prot_kinase_dom"/>
</dbReference>
<dbReference type="FunFam" id="3.30.200.20:FF:000661">
    <property type="entry name" value="Serine-threonine protein kinase plant-type"/>
    <property type="match status" value="1"/>
</dbReference>
<keyword evidence="8 21" id="KW-0812">Transmembrane</keyword>
<dbReference type="FunFam" id="3.80.10.10:FF:000383">
    <property type="entry name" value="Leucine-rich repeat receptor protein kinase EMS1"/>
    <property type="match status" value="2"/>
</dbReference>
<evidence type="ECO:0000256" key="1">
    <source>
        <dbReference type="ARBA" id="ARBA00004162"/>
    </source>
</evidence>
<evidence type="ECO:0000256" key="9">
    <source>
        <dbReference type="ARBA" id="ARBA00022729"/>
    </source>
</evidence>
<evidence type="ECO:0000256" key="19">
    <source>
        <dbReference type="ARBA" id="ARBA00048679"/>
    </source>
</evidence>
<comment type="catalytic activity">
    <reaction evidence="18">
        <text>L-threonyl-[protein] + ATP = O-phospho-L-threonyl-[protein] + ADP + H(+)</text>
        <dbReference type="Rhea" id="RHEA:46608"/>
        <dbReference type="Rhea" id="RHEA-COMP:11060"/>
        <dbReference type="Rhea" id="RHEA-COMP:11605"/>
        <dbReference type="ChEBI" id="CHEBI:15378"/>
        <dbReference type="ChEBI" id="CHEBI:30013"/>
        <dbReference type="ChEBI" id="CHEBI:30616"/>
        <dbReference type="ChEBI" id="CHEBI:61977"/>
        <dbReference type="ChEBI" id="CHEBI:456216"/>
        <dbReference type="EC" id="2.7.11.1"/>
    </reaction>
</comment>
<dbReference type="InterPro" id="IPR017441">
    <property type="entry name" value="Protein_kinase_ATP_BS"/>
</dbReference>
<dbReference type="GO" id="GO:0005524">
    <property type="term" value="F:ATP binding"/>
    <property type="evidence" value="ECO:0007669"/>
    <property type="project" value="UniProtKB-UniRule"/>
</dbReference>
<comment type="caution">
    <text evidence="23">The sequence shown here is derived from an EMBL/GenBank/DDBJ whole genome shotgun (WGS) entry which is preliminary data.</text>
</comment>
<dbReference type="SUPFAM" id="SSF56112">
    <property type="entry name" value="Protein kinase-like (PK-like)"/>
    <property type="match status" value="1"/>
</dbReference>
<evidence type="ECO:0000313" key="24">
    <source>
        <dbReference type="Proteomes" id="UP001311915"/>
    </source>
</evidence>
<keyword evidence="14 21" id="KW-1133">Transmembrane helix</keyword>
<evidence type="ECO:0000256" key="10">
    <source>
        <dbReference type="ARBA" id="ARBA00022737"/>
    </source>
</evidence>
<evidence type="ECO:0000256" key="13">
    <source>
        <dbReference type="ARBA" id="ARBA00022840"/>
    </source>
</evidence>
<keyword evidence="3" id="KW-1003">Cell membrane</keyword>
<dbReference type="PANTHER" id="PTHR27008">
    <property type="entry name" value="OS04G0122200 PROTEIN"/>
    <property type="match status" value="1"/>
</dbReference>
<protein>
    <recommendedName>
        <fullName evidence="2">non-specific serine/threonine protein kinase</fullName>
        <ecNumber evidence="2">2.7.11.1</ecNumber>
    </recommendedName>
</protein>
<dbReference type="SUPFAM" id="SSF52058">
    <property type="entry name" value="L domain-like"/>
    <property type="match status" value="1"/>
</dbReference>
<keyword evidence="9" id="KW-0732">Signal</keyword>
<evidence type="ECO:0000256" key="11">
    <source>
        <dbReference type="ARBA" id="ARBA00022741"/>
    </source>
</evidence>
<feature type="transmembrane region" description="Helical" evidence="21">
    <location>
        <begin position="209"/>
        <end position="232"/>
    </location>
</feature>
<evidence type="ECO:0000256" key="15">
    <source>
        <dbReference type="ARBA" id="ARBA00023136"/>
    </source>
</evidence>
<dbReference type="PANTHER" id="PTHR27008:SF602">
    <property type="entry name" value="LRR RECEPTOR-LIKE SERINE_THREONINE-PROTEIN KINASE EFR"/>
    <property type="match status" value="1"/>
</dbReference>
<dbReference type="Pfam" id="PF00069">
    <property type="entry name" value="Pkinase"/>
    <property type="match status" value="1"/>
</dbReference>
<evidence type="ECO:0000313" key="23">
    <source>
        <dbReference type="EMBL" id="KAK4717733.1"/>
    </source>
</evidence>
<dbReference type="InterPro" id="IPR051809">
    <property type="entry name" value="Plant_receptor-like_S/T_kinase"/>
</dbReference>
<evidence type="ECO:0000256" key="3">
    <source>
        <dbReference type="ARBA" id="ARBA00022475"/>
    </source>
</evidence>
<evidence type="ECO:0000256" key="5">
    <source>
        <dbReference type="ARBA" id="ARBA00022553"/>
    </source>
</evidence>
<dbReference type="Gene3D" id="1.10.510.10">
    <property type="entry name" value="Transferase(Phosphotransferase) domain 1"/>
    <property type="match status" value="1"/>
</dbReference>
<feature type="domain" description="Protein kinase" evidence="22">
    <location>
        <begin position="267"/>
        <end position="551"/>
    </location>
</feature>
<dbReference type="GO" id="GO:0005886">
    <property type="term" value="C:plasma membrane"/>
    <property type="evidence" value="ECO:0007669"/>
    <property type="project" value="UniProtKB-SubCell"/>
</dbReference>
<evidence type="ECO:0000256" key="4">
    <source>
        <dbReference type="ARBA" id="ARBA00022527"/>
    </source>
</evidence>
<reference evidence="23 24" key="1">
    <citation type="submission" date="2023-10" db="EMBL/GenBank/DDBJ databases">
        <title>Genome-Wide Identification Analysis in wild type Solanum Pinnatisectum Reveals Some Genes Defensing Phytophthora Infestans.</title>
        <authorList>
            <person name="Sun C."/>
        </authorList>
    </citation>
    <scope>NUCLEOTIDE SEQUENCE [LARGE SCALE GENOMIC DNA]</scope>
    <source>
        <strain evidence="23">LQN</strain>
        <tissue evidence="23">Leaf</tissue>
    </source>
</reference>
<evidence type="ECO:0000256" key="8">
    <source>
        <dbReference type="ARBA" id="ARBA00022692"/>
    </source>
</evidence>
<dbReference type="InterPro" id="IPR001611">
    <property type="entry name" value="Leu-rich_rpt"/>
</dbReference>
<keyword evidence="15 21" id="KW-0472">Membrane</keyword>
<dbReference type="InterPro" id="IPR008271">
    <property type="entry name" value="Ser/Thr_kinase_AS"/>
</dbReference>
<keyword evidence="7" id="KW-0808">Transferase</keyword>
<dbReference type="FunFam" id="1.10.510.10:FF:000358">
    <property type="entry name" value="Putative leucine-rich repeat receptor-like serine/threonine-protein kinase"/>
    <property type="match status" value="1"/>
</dbReference>
<comment type="catalytic activity">
    <reaction evidence="19">
        <text>L-seryl-[protein] + ATP = O-phospho-L-seryl-[protein] + ADP + H(+)</text>
        <dbReference type="Rhea" id="RHEA:17989"/>
        <dbReference type="Rhea" id="RHEA-COMP:9863"/>
        <dbReference type="Rhea" id="RHEA-COMP:11604"/>
        <dbReference type="ChEBI" id="CHEBI:15378"/>
        <dbReference type="ChEBI" id="CHEBI:29999"/>
        <dbReference type="ChEBI" id="CHEBI:30616"/>
        <dbReference type="ChEBI" id="CHEBI:83421"/>
        <dbReference type="ChEBI" id="CHEBI:456216"/>
        <dbReference type="EC" id="2.7.11.1"/>
    </reaction>
</comment>
<dbReference type="GO" id="GO:0004674">
    <property type="term" value="F:protein serine/threonine kinase activity"/>
    <property type="evidence" value="ECO:0007669"/>
    <property type="project" value="UniProtKB-KW"/>
</dbReference>
<evidence type="ECO:0000256" key="7">
    <source>
        <dbReference type="ARBA" id="ARBA00022679"/>
    </source>
</evidence>
<gene>
    <name evidence="23" type="ORF">R3W88_016071</name>
</gene>
<dbReference type="Gene3D" id="3.80.10.10">
    <property type="entry name" value="Ribonuclease Inhibitor"/>
    <property type="match status" value="1"/>
</dbReference>
<dbReference type="AlphaFoldDB" id="A0AAV9KXP5"/>
<evidence type="ECO:0000256" key="20">
    <source>
        <dbReference type="PROSITE-ProRule" id="PRU10141"/>
    </source>
</evidence>
<dbReference type="EC" id="2.7.11.1" evidence="2"/>
<dbReference type="InterPro" id="IPR011009">
    <property type="entry name" value="Kinase-like_dom_sf"/>
</dbReference>
<proteinExistence type="predicted"/>
<evidence type="ECO:0000256" key="21">
    <source>
        <dbReference type="SAM" id="Phobius"/>
    </source>
</evidence>
<evidence type="ECO:0000259" key="22">
    <source>
        <dbReference type="PROSITE" id="PS50011"/>
    </source>
</evidence>